<feature type="region of interest" description="Disordered" evidence="1">
    <location>
        <begin position="1"/>
        <end position="31"/>
    </location>
</feature>
<protein>
    <submittedName>
        <fullName evidence="2">Uncharacterized protein</fullName>
    </submittedName>
</protein>
<accession>A0A2R5GCH1</accession>
<evidence type="ECO:0000313" key="3">
    <source>
        <dbReference type="Proteomes" id="UP000241890"/>
    </source>
</evidence>
<feature type="compositionally biased region" description="Basic and acidic residues" evidence="1">
    <location>
        <begin position="14"/>
        <end position="31"/>
    </location>
</feature>
<organism evidence="2 3">
    <name type="scientific">Hondaea fermentalgiana</name>
    <dbReference type="NCBI Taxonomy" id="2315210"/>
    <lineage>
        <taxon>Eukaryota</taxon>
        <taxon>Sar</taxon>
        <taxon>Stramenopiles</taxon>
        <taxon>Bigyra</taxon>
        <taxon>Labyrinthulomycetes</taxon>
        <taxon>Thraustochytrida</taxon>
        <taxon>Thraustochytriidae</taxon>
        <taxon>Hondaea</taxon>
    </lineage>
</organism>
<comment type="caution">
    <text evidence="2">The sequence shown here is derived from an EMBL/GenBank/DDBJ whole genome shotgun (WGS) entry which is preliminary data.</text>
</comment>
<dbReference type="AlphaFoldDB" id="A0A2R5GCH1"/>
<dbReference type="EMBL" id="BEYU01000012">
    <property type="protein sequence ID" value="GBG25454.1"/>
    <property type="molecule type" value="Genomic_DNA"/>
</dbReference>
<name>A0A2R5GCH1_9STRA</name>
<dbReference type="Proteomes" id="UP000241890">
    <property type="component" value="Unassembled WGS sequence"/>
</dbReference>
<keyword evidence="3" id="KW-1185">Reference proteome</keyword>
<proteinExistence type="predicted"/>
<reference evidence="2 3" key="1">
    <citation type="submission" date="2017-12" db="EMBL/GenBank/DDBJ databases">
        <title>Sequencing, de novo assembly and annotation of complete genome of a new Thraustochytrid species, strain FCC1311.</title>
        <authorList>
            <person name="Sedici K."/>
            <person name="Godart F."/>
            <person name="Aiese Cigliano R."/>
            <person name="Sanseverino W."/>
            <person name="Barakat M."/>
            <person name="Ortet P."/>
            <person name="Marechal E."/>
            <person name="Cagnac O."/>
            <person name="Amato A."/>
        </authorList>
    </citation>
    <scope>NUCLEOTIDE SEQUENCE [LARGE SCALE GENOMIC DNA]</scope>
</reference>
<gene>
    <name evidence="2" type="ORF">FCC1311_016722</name>
</gene>
<sequence>MGAARSCIGRGLPRKAESRAESESEDAARDELEEATRVRLVGLQRRADLNGEMGFVKEAMEGDSGIKCRVEIKGGTSVWVKLQNIEFVQHLERGFPVKMRAVSNYTFLVNGSQSRPIGLEGVTGFVAEDPRDDGRVVVLLDCMESKRKLLVRARRDQVLLRGGMPCGPLQDDAITEIDVSIPTAKVLSESGSDDTVTGEMHPFAGTALWQPGEFSVLEGLKSLELNGRRCVVVGSAPAKASRIVVQVCESKASTKTLRELSVDPARLSRTDLAAPLLWGAGAMAVLYGLRNLEVLHLNGLRCFVLGRAPTAALLRFTVSVRDPKKNNRERILSVRADRLIWPFVDSMPPVASTVSPIAVDSPSWASVT</sequence>
<dbReference type="InParanoid" id="A0A2R5GCH1"/>
<evidence type="ECO:0000313" key="2">
    <source>
        <dbReference type="EMBL" id="GBG25454.1"/>
    </source>
</evidence>
<evidence type="ECO:0000256" key="1">
    <source>
        <dbReference type="SAM" id="MobiDB-lite"/>
    </source>
</evidence>